<evidence type="ECO:0000313" key="3">
    <source>
        <dbReference type="Proteomes" id="UP000076874"/>
    </source>
</evidence>
<dbReference type="InterPro" id="IPR029062">
    <property type="entry name" value="Class_I_gatase-like"/>
</dbReference>
<protein>
    <submittedName>
        <fullName evidence="2">ThiJ/PfpI family protein</fullName>
    </submittedName>
</protein>
<dbReference type="InterPro" id="IPR002818">
    <property type="entry name" value="DJ-1/PfpI"/>
</dbReference>
<evidence type="ECO:0000313" key="2">
    <source>
        <dbReference type="EMBL" id="OAA66913.1"/>
    </source>
</evidence>
<reference evidence="2 3" key="1">
    <citation type="journal article" date="2016" name="Genome Biol. Evol.">
        <title>Divergent and convergent evolution of fungal pathogenicity.</title>
        <authorList>
            <person name="Shang Y."/>
            <person name="Xiao G."/>
            <person name="Zheng P."/>
            <person name="Cen K."/>
            <person name="Zhan S."/>
            <person name="Wang C."/>
        </authorList>
    </citation>
    <scope>NUCLEOTIDE SEQUENCE [LARGE SCALE GENOMIC DNA]</scope>
    <source>
        <strain evidence="2 3">RCEF 264</strain>
    </source>
</reference>
<organism evidence="2 3">
    <name type="scientific">Niveomyces insectorum RCEF 264</name>
    <dbReference type="NCBI Taxonomy" id="1081102"/>
    <lineage>
        <taxon>Eukaryota</taxon>
        <taxon>Fungi</taxon>
        <taxon>Dikarya</taxon>
        <taxon>Ascomycota</taxon>
        <taxon>Pezizomycotina</taxon>
        <taxon>Sordariomycetes</taxon>
        <taxon>Hypocreomycetidae</taxon>
        <taxon>Hypocreales</taxon>
        <taxon>Cordycipitaceae</taxon>
        <taxon>Niveomyces</taxon>
    </lineage>
</organism>
<dbReference type="AlphaFoldDB" id="A0A167Z043"/>
<dbReference type="PANTHER" id="PTHR43130">
    <property type="entry name" value="ARAC-FAMILY TRANSCRIPTIONAL REGULATOR"/>
    <property type="match status" value="1"/>
</dbReference>
<dbReference type="OrthoDB" id="543156at2759"/>
<evidence type="ECO:0000259" key="1">
    <source>
        <dbReference type="Pfam" id="PF01965"/>
    </source>
</evidence>
<dbReference type="SUPFAM" id="SSF52317">
    <property type="entry name" value="Class I glutamine amidotransferase-like"/>
    <property type="match status" value="1"/>
</dbReference>
<name>A0A167Z043_9HYPO</name>
<keyword evidence="3" id="KW-1185">Reference proteome</keyword>
<dbReference type="InterPro" id="IPR052158">
    <property type="entry name" value="INH-QAR"/>
</dbReference>
<comment type="caution">
    <text evidence="2">The sequence shown here is derived from an EMBL/GenBank/DDBJ whole genome shotgun (WGS) entry which is preliminary data.</text>
</comment>
<feature type="domain" description="DJ-1/PfpI" evidence="1">
    <location>
        <begin position="72"/>
        <end position="193"/>
    </location>
</feature>
<gene>
    <name evidence="2" type="ORF">SPI_01489</name>
</gene>
<dbReference type="Gene3D" id="3.40.50.880">
    <property type="match status" value="1"/>
</dbReference>
<accession>A0A167Z043</accession>
<sequence length="223" mass="23709">MSSINIGVYIPSGDVQLLDLACVDLLNMMSRQAVHFLPNIPPDVVAATPAVNFLYITTQKVINDPNGAVLTSNLRIVPSHVITDPDVQPGRLDIVVVPGTDPAIGFDADACDFLRRHAAIPTVDILSVCSGIYVLGHAGMLKGIKACGPIGLQADIATKFPGVELFGDSLRWIQDGNIWSSGGVTNGNDLVAAYARSNKRFPPLVVETALVVADVGNRPQRFN</sequence>
<proteinExistence type="predicted"/>
<dbReference type="Proteomes" id="UP000076874">
    <property type="component" value="Unassembled WGS sequence"/>
</dbReference>
<dbReference type="PANTHER" id="PTHR43130:SF7">
    <property type="entry name" value="DJ-1_PFPI DOMAIN-CONTAINING PROTEIN"/>
    <property type="match status" value="1"/>
</dbReference>
<dbReference type="EMBL" id="AZHD01000002">
    <property type="protein sequence ID" value="OAA66913.1"/>
    <property type="molecule type" value="Genomic_DNA"/>
</dbReference>
<dbReference type="Pfam" id="PF01965">
    <property type="entry name" value="DJ-1_PfpI"/>
    <property type="match status" value="1"/>
</dbReference>